<organism evidence="2 3">
    <name type="scientific">Barnesiella intestinihominis YIT 11860</name>
    <dbReference type="NCBI Taxonomy" id="742726"/>
    <lineage>
        <taxon>Bacteria</taxon>
        <taxon>Pseudomonadati</taxon>
        <taxon>Bacteroidota</taxon>
        <taxon>Bacteroidia</taxon>
        <taxon>Bacteroidales</taxon>
        <taxon>Barnesiellaceae</taxon>
        <taxon>Barnesiella</taxon>
    </lineage>
</organism>
<accession>K0WVQ6</accession>
<evidence type="ECO:0000313" key="2">
    <source>
        <dbReference type="EMBL" id="EJZ63352.1"/>
    </source>
</evidence>
<comment type="caution">
    <text evidence="2">The sequence shown here is derived from an EMBL/GenBank/DDBJ whole genome shotgun (WGS) entry which is preliminary data.</text>
</comment>
<feature type="coiled-coil region" evidence="1">
    <location>
        <begin position="37"/>
        <end position="64"/>
    </location>
</feature>
<evidence type="ECO:0000256" key="1">
    <source>
        <dbReference type="SAM" id="Coils"/>
    </source>
</evidence>
<dbReference type="AlphaFoldDB" id="K0WVQ6"/>
<proteinExistence type="predicted"/>
<keyword evidence="1" id="KW-0175">Coiled coil</keyword>
<evidence type="ECO:0000313" key="3">
    <source>
        <dbReference type="Proteomes" id="UP000006044"/>
    </source>
</evidence>
<reference evidence="2 3" key="1">
    <citation type="submission" date="2012-08" db="EMBL/GenBank/DDBJ databases">
        <title>The Genome Sequence of Barnesiella intestinihominis YIT 11860.</title>
        <authorList>
            <consortium name="The Broad Institute Genome Sequencing Platform"/>
            <person name="Earl A."/>
            <person name="Ward D."/>
            <person name="Feldgarden M."/>
            <person name="Gevers D."/>
            <person name="Morotomi M."/>
            <person name="Walker B."/>
            <person name="Young S.K."/>
            <person name="Zeng Q."/>
            <person name="Gargeya S."/>
            <person name="Fitzgerald M."/>
            <person name="Haas B."/>
            <person name="Abouelleil A."/>
            <person name="Alvarado L."/>
            <person name="Arachchi H.M."/>
            <person name="Berlin A.M."/>
            <person name="Chapman S.B."/>
            <person name="Goldberg J."/>
            <person name="Griggs A."/>
            <person name="Gujja S."/>
            <person name="Hansen M."/>
            <person name="Howarth C."/>
            <person name="Imamovic A."/>
            <person name="Larimer J."/>
            <person name="McCowen C."/>
            <person name="Montmayeur A."/>
            <person name="Murphy C."/>
            <person name="Neiman D."/>
            <person name="Pearson M."/>
            <person name="Priest M."/>
            <person name="Roberts A."/>
            <person name="Saif S."/>
            <person name="Shea T."/>
            <person name="Sisk P."/>
            <person name="Sykes S."/>
            <person name="Wortman J."/>
            <person name="Nusbaum C."/>
            <person name="Birren B."/>
        </authorList>
    </citation>
    <scope>NUCLEOTIDE SEQUENCE [LARGE SCALE GENOMIC DNA]</scope>
    <source>
        <strain evidence="2 3">YIT 11860</strain>
    </source>
</reference>
<dbReference type="STRING" id="742726.HMPREF9448_02008"/>
<dbReference type="Proteomes" id="UP000006044">
    <property type="component" value="Unassembled WGS sequence"/>
</dbReference>
<protein>
    <submittedName>
        <fullName evidence="2">Uncharacterized protein</fullName>
    </submittedName>
</protein>
<keyword evidence="3" id="KW-1185">Reference proteome</keyword>
<sequence length="64" mass="7776">MAFQMRMKLNREIRIVLLKWLKKGELNTGDLPIKGEDEEWVEALKNLTNQYREEERRQIDENTN</sequence>
<dbReference type="HOGENOM" id="CLU_2858636_0_0_10"/>
<name>K0WVQ6_9BACT</name>
<dbReference type="EMBL" id="ADLE01000014">
    <property type="protein sequence ID" value="EJZ63352.1"/>
    <property type="molecule type" value="Genomic_DNA"/>
</dbReference>
<gene>
    <name evidence="2" type="ORF">HMPREF9448_02008</name>
</gene>